<gene>
    <name evidence="3" type="ORF">EVOR1521_LOCUS17080</name>
</gene>
<proteinExistence type="predicted"/>
<keyword evidence="4" id="KW-1185">Reference proteome</keyword>
<evidence type="ECO:0000256" key="2">
    <source>
        <dbReference type="SAM" id="MobiDB-lite"/>
    </source>
</evidence>
<comment type="caution">
    <text evidence="3">The sequence shown here is derived from an EMBL/GenBank/DDBJ whole genome shotgun (WGS) entry which is preliminary data.</text>
</comment>
<dbReference type="AlphaFoldDB" id="A0AA36IS09"/>
<feature type="region of interest" description="Disordered" evidence="2">
    <location>
        <begin position="91"/>
        <end position="202"/>
    </location>
</feature>
<feature type="compositionally biased region" description="Basic and acidic residues" evidence="2">
    <location>
        <begin position="139"/>
        <end position="150"/>
    </location>
</feature>
<dbReference type="EMBL" id="CAUJNA010002224">
    <property type="protein sequence ID" value="CAJ1391819.1"/>
    <property type="molecule type" value="Genomic_DNA"/>
</dbReference>
<protein>
    <submittedName>
        <fullName evidence="3">Uncharacterized protein</fullName>
    </submittedName>
</protein>
<dbReference type="Proteomes" id="UP001178507">
    <property type="component" value="Unassembled WGS sequence"/>
</dbReference>
<sequence>MLRGLPVVRDSHVSEDEETTTLLQLPWTYRLDAGDFLPVTSAELVHCLRRSLGQSVMFLAERGERASGSRSQSPGLRSAAVAGLTRNASSAACSSAGSPRLARHLGQRLRQGVARSSTESLPRPPPSSPHFRHQPWSAREVKSPRGETKLSPRFASPEPGRRITVAGAVRGRSPKGRSPKSSPSPDTSRSPSGGREDANDWQKRIRRLGRWSRPYNSPRAASPFNPHTDFDVHVELPPSQWQRFEARVGVADESARWPSHCRARFQLIDEDAQTLLWESSETLEPWAPPELCSVPLHGPPEARQRHLCLRVQCNAPPDGALWIEPVVTCRRRPKAVVLPWDELLAGELLLEVISRLRCRDAARLLASCRVTLASQQPAWHIVFAHCFRQAYMRYYFGPLSKQPTGTGIQWVGDTSSAYVGVASGMTRFRPRLHTRIGPERRATPLSGRSSQNLSTSWTGRVAGALLPHWATEAFDWRQICKRFYLAQLLCANVNFQLFNCSTPQGFVKDSGETLHVARASQGHANFRFGWNLPLAAVHFHSQPTAVVAHHRSPLGVAGVPPSVATVRGTAGPEPMAWTPVVSEKDSAVILPMALPGQVKLQWTLEVDPGRYLVVVTVGDRHVGFAAHLEVGGFPIFSGEWVEAGSFKSRCLVYETRYGAITVGQHTSKAWASGLHRDEYWSKLPASASEGLIETLAPSGDSPPTSSPRSPRSSLGPRSAATVDALAKGTRLVSIRAAAVCLAREVERERKATLADLSAKIADAQARADAIRQAPDMVIGAQAERELHRAHAKLAELQAQKALKLFSLLATSRRVVHPYVYLSGEVAAHPIIESDINRMQKHIIIH</sequence>
<evidence type="ECO:0000313" key="3">
    <source>
        <dbReference type="EMBL" id="CAJ1391819.1"/>
    </source>
</evidence>
<feature type="region of interest" description="Disordered" evidence="2">
    <location>
        <begin position="693"/>
        <end position="719"/>
    </location>
</feature>
<reference evidence="3" key="1">
    <citation type="submission" date="2023-08" db="EMBL/GenBank/DDBJ databases">
        <authorList>
            <person name="Chen Y."/>
            <person name="Shah S."/>
            <person name="Dougan E. K."/>
            <person name="Thang M."/>
            <person name="Chan C."/>
        </authorList>
    </citation>
    <scope>NUCLEOTIDE SEQUENCE</scope>
</reference>
<feature type="coiled-coil region" evidence="1">
    <location>
        <begin position="753"/>
        <end position="799"/>
    </location>
</feature>
<feature type="compositionally biased region" description="Low complexity" evidence="2">
    <location>
        <begin position="697"/>
        <end position="718"/>
    </location>
</feature>
<name>A0AA36IS09_9DINO</name>
<feature type="compositionally biased region" description="Low complexity" evidence="2">
    <location>
        <begin position="179"/>
        <end position="192"/>
    </location>
</feature>
<evidence type="ECO:0000313" key="4">
    <source>
        <dbReference type="Proteomes" id="UP001178507"/>
    </source>
</evidence>
<evidence type="ECO:0000256" key="1">
    <source>
        <dbReference type="SAM" id="Coils"/>
    </source>
</evidence>
<organism evidence="3 4">
    <name type="scientific">Effrenium voratum</name>
    <dbReference type="NCBI Taxonomy" id="2562239"/>
    <lineage>
        <taxon>Eukaryota</taxon>
        <taxon>Sar</taxon>
        <taxon>Alveolata</taxon>
        <taxon>Dinophyceae</taxon>
        <taxon>Suessiales</taxon>
        <taxon>Symbiodiniaceae</taxon>
        <taxon>Effrenium</taxon>
    </lineage>
</organism>
<accession>A0AA36IS09</accession>
<keyword evidence="1" id="KW-0175">Coiled coil</keyword>